<dbReference type="OrthoDB" id="23692at2"/>
<dbReference type="Pfam" id="PF00563">
    <property type="entry name" value="EAL"/>
    <property type="match status" value="1"/>
</dbReference>
<dbReference type="Gene3D" id="3.20.20.450">
    <property type="entry name" value="EAL domain"/>
    <property type="match status" value="1"/>
</dbReference>
<organism evidence="3 4">
    <name type="scientific">Sinorhizobium alkalisoli</name>
    <dbReference type="NCBI Taxonomy" id="1752398"/>
    <lineage>
        <taxon>Bacteria</taxon>
        <taxon>Pseudomonadati</taxon>
        <taxon>Pseudomonadota</taxon>
        <taxon>Alphaproteobacteria</taxon>
        <taxon>Hyphomicrobiales</taxon>
        <taxon>Rhizobiaceae</taxon>
        <taxon>Sinorhizobium/Ensifer group</taxon>
        <taxon>Sinorhizobium</taxon>
    </lineage>
</organism>
<feature type="domain" description="EAL" evidence="2">
    <location>
        <begin position="6"/>
        <end position="252"/>
    </location>
</feature>
<dbReference type="CDD" id="cd01948">
    <property type="entry name" value="EAL"/>
    <property type="match status" value="1"/>
</dbReference>
<dbReference type="InterPro" id="IPR035919">
    <property type="entry name" value="EAL_sf"/>
</dbReference>
<evidence type="ECO:0000259" key="2">
    <source>
        <dbReference type="PROSITE" id="PS50883"/>
    </source>
</evidence>
<dbReference type="EMBL" id="LYBW01000064">
    <property type="protein sequence ID" value="ODR88547.1"/>
    <property type="molecule type" value="Genomic_DNA"/>
</dbReference>
<keyword evidence="4" id="KW-1185">Reference proteome</keyword>
<proteinExistence type="predicted"/>
<comment type="caution">
    <text evidence="3">The sequence shown here is derived from an EMBL/GenBank/DDBJ whole genome shotgun (WGS) entry which is preliminary data.</text>
</comment>
<dbReference type="Proteomes" id="UP000094342">
    <property type="component" value="Unassembled WGS sequence"/>
</dbReference>
<dbReference type="AlphaFoldDB" id="A0A1E3V537"/>
<dbReference type="PANTHER" id="PTHR33121">
    <property type="entry name" value="CYCLIC DI-GMP PHOSPHODIESTERASE PDEF"/>
    <property type="match status" value="1"/>
</dbReference>
<feature type="region of interest" description="Disordered" evidence="1">
    <location>
        <begin position="262"/>
        <end position="285"/>
    </location>
</feature>
<dbReference type="GO" id="GO:0071111">
    <property type="term" value="F:cyclic-guanylate-specific phosphodiesterase activity"/>
    <property type="evidence" value="ECO:0007669"/>
    <property type="project" value="InterPro"/>
</dbReference>
<sequence length="285" mass="30899">MNVEQLDLAGGGAPQAMGQERIGFSLQQINAVDDPAKVLYSECLGRFTEPDGTIRTSDELLAMPEISGIGPAFDRYLLQLALGWLARRPSRALGCNIQASGLVDKQSSATLYALLFKHRAAARRMILEVTGSVALTAHSAAMLQSARALGYRIAIEAFGTEHATAGTLPSFPVDIVKVDASFVRHCRGDAAPMLRHIIARASRSASIVVIEGIETYEQLDAARIAGATHVQGLLLSEPTLPPIYSEPCRPLVQRGNLLAHLPENRNRLPQSSRRSFKESQRPLRV</sequence>
<dbReference type="SUPFAM" id="SSF141868">
    <property type="entry name" value="EAL domain-like"/>
    <property type="match status" value="1"/>
</dbReference>
<evidence type="ECO:0000313" key="4">
    <source>
        <dbReference type="Proteomes" id="UP000094342"/>
    </source>
</evidence>
<evidence type="ECO:0000256" key="1">
    <source>
        <dbReference type="SAM" id="MobiDB-lite"/>
    </source>
</evidence>
<dbReference type="InterPro" id="IPR001633">
    <property type="entry name" value="EAL_dom"/>
</dbReference>
<evidence type="ECO:0000313" key="3">
    <source>
        <dbReference type="EMBL" id="ODR88547.1"/>
    </source>
</evidence>
<protein>
    <recommendedName>
        <fullName evidence="2">EAL domain-containing protein</fullName>
    </recommendedName>
</protein>
<dbReference type="InterPro" id="IPR050706">
    <property type="entry name" value="Cyclic-di-GMP_PDE-like"/>
</dbReference>
<dbReference type="STRING" id="1752398.A8M32_24000"/>
<gene>
    <name evidence="3" type="ORF">A8M32_24000</name>
</gene>
<dbReference type="PROSITE" id="PS50883">
    <property type="entry name" value="EAL"/>
    <property type="match status" value="1"/>
</dbReference>
<accession>A0A1E3V537</accession>
<name>A0A1E3V537_9HYPH</name>
<feature type="compositionally biased region" description="Basic and acidic residues" evidence="1">
    <location>
        <begin position="275"/>
        <end position="285"/>
    </location>
</feature>
<dbReference type="PANTHER" id="PTHR33121:SF70">
    <property type="entry name" value="SIGNALING PROTEIN YKOW"/>
    <property type="match status" value="1"/>
</dbReference>
<dbReference type="SMART" id="SM00052">
    <property type="entry name" value="EAL"/>
    <property type="match status" value="1"/>
</dbReference>
<reference evidence="4" key="1">
    <citation type="submission" date="2016-05" db="EMBL/GenBank/DDBJ databases">
        <authorList>
            <person name="Li Y."/>
        </authorList>
    </citation>
    <scope>NUCLEOTIDE SEQUENCE [LARGE SCALE GENOMIC DNA]</scope>
    <source>
        <strain evidence="4">YIC4027</strain>
    </source>
</reference>